<evidence type="ECO:0000313" key="2">
    <source>
        <dbReference type="Proteomes" id="UP000177346"/>
    </source>
</evidence>
<accession>A0A1F5XGC1</accession>
<sequence>MPEQSPKIETQEKMEFLPYFSTDLERAKDGLAKFNEVFKKSEVLRKATENGGNRKILLSIMGLFPEMGFYGGTGFDRMKTEQERKELQKIYEEEFGLKLLFWNEPAEGKQWQCSIINPASVEKVIKNCPIPDLFPEEARRDSVKWVLSNKFEWDDPDSDGDFNDEEIRKRAARFGILSGYAPRASAAYPDFKLAEKTIVNKLGEKEQKFYSKYVRSEKDDRKLSGQLESLLASSLEKGVISSFQAKLLRNNIVHKDMAGFGYGFFDEDEKYFDNIRIIFDKLGIKSNT</sequence>
<evidence type="ECO:0000313" key="1">
    <source>
        <dbReference type="EMBL" id="OGF86856.1"/>
    </source>
</evidence>
<protein>
    <submittedName>
        <fullName evidence="1">Uncharacterized protein</fullName>
    </submittedName>
</protein>
<reference evidence="1 2" key="1">
    <citation type="journal article" date="2016" name="Nat. Commun.">
        <title>Thousands of microbial genomes shed light on interconnected biogeochemical processes in an aquifer system.</title>
        <authorList>
            <person name="Anantharaman K."/>
            <person name="Brown C.T."/>
            <person name="Hug L.A."/>
            <person name="Sharon I."/>
            <person name="Castelle C.J."/>
            <person name="Probst A.J."/>
            <person name="Thomas B.C."/>
            <person name="Singh A."/>
            <person name="Wilkins M.J."/>
            <person name="Karaoz U."/>
            <person name="Brodie E.L."/>
            <person name="Williams K.H."/>
            <person name="Hubbard S.S."/>
            <person name="Banfield J.F."/>
        </authorList>
    </citation>
    <scope>NUCLEOTIDE SEQUENCE [LARGE SCALE GENOMIC DNA]</scope>
</reference>
<proteinExistence type="predicted"/>
<comment type="caution">
    <text evidence="1">The sequence shown here is derived from an EMBL/GenBank/DDBJ whole genome shotgun (WGS) entry which is preliminary data.</text>
</comment>
<dbReference type="EMBL" id="MFIF01000010">
    <property type="protein sequence ID" value="OGF86856.1"/>
    <property type="molecule type" value="Genomic_DNA"/>
</dbReference>
<name>A0A1F5XGC1_9BACT</name>
<dbReference type="Proteomes" id="UP000177346">
    <property type="component" value="Unassembled WGS sequence"/>
</dbReference>
<organism evidence="1 2">
    <name type="scientific">Candidatus Giovannonibacteria bacterium RIFCSPLOWO2_01_FULL_46_32</name>
    <dbReference type="NCBI Taxonomy" id="1798353"/>
    <lineage>
        <taxon>Bacteria</taxon>
        <taxon>Candidatus Giovannoniibacteriota</taxon>
    </lineage>
</organism>
<dbReference type="AlphaFoldDB" id="A0A1F5XGC1"/>
<gene>
    <name evidence="1" type="ORF">A3B19_02180</name>
</gene>